<keyword evidence="11" id="KW-1185">Reference proteome</keyword>
<keyword evidence="7 9" id="KW-0472">Membrane</keyword>
<gene>
    <name evidence="10" type="primary">betT</name>
    <name evidence="10" type="ORF">GCM10009801_61420</name>
</gene>
<feature type="transmembrane region" description="Helical" evidence="9">
    <location>
        <begin position="254"/>
        <end position="273"/>
    </location>
</feature>
<feature type="compositionally biased region" description="Basic and acidic residues" evidence="8">
    <location>
        <begin position="510"/>
        <end position="525"/>
    </location>
</feature>
<proteinExistence type="inferred from homology"/>
<evidence type="ECO:0000256" key="9">
    <source>
        <dbReference type="SAM" id="Phobius"/>
    </source>
</evidence>
<feature type="transmembrane region" description="Helical" evidence="9">
    <location>
        <begin position="343"/>
        <end position="361"/>
    </location>
</feature>
<organism evidence="10 11">
    <name type="scientific">Streptomyces albiaxialis</name>
    <dbReference type="NCBI Taxonomy" id="329523"/>
    <lineage>
        <taxon>Bacteria</taxon>
        <taxon>Bacillati</taxon>
        <taxon>Actinomycetota</taxon>
        <taxon>Actinomycetes</taxon>
        <taxon>Kitasatosporales</taxon>
        <taxon>Streptomycetaceae</taxon>
        <taxon>Streptomyces</taxon>
    </lineage>
</organism>
<evidence type="ECO:0000256" key="4">
    <source>
        <dbReference type="ARBA" id="ARBA00022475"/>
    </source>
</evidence>
<dbReference type="Pfam" id="PF02028">
    <property type="entry name" value="BCCT"/>
    <property type="match status" value="1"/>
</dbReference>
<dbReference type="NCBIfam" id="TIGR00842">
    <property type="entry name" value="bcct"/>
    <property type="match status" value="1"/>
</dbReference>
<evidence type="ECO:0000256" key="3">
    <source>
        <dbReference type="ARBA" id="ARBA00022448"/>
    </source>
</evidence>
<feature type="transmembrane region" description="Helical" evidence="9">
    <location>
        <begin position="187"/>
        <end position="209"/>
    </location>
</feature>
<comment type="similarity">
    <text evidence="2">Belongs to the BCCT transporter (TC 2.A.15) family.</text>
</comment>
<comment type="caution">
    <text evidence="10">The sequence shown here is derived from an EMBL/GenBank/DDBJ whole genome shotgun (WGS) entry which is preliminary data.</text>
</comment>
<keyword evidence="6 9" id="KW-1133">Transmembrane helix</keyword>
<feature type="transmembrane region" description="Helical" evidence="9">
    <location>
        <begin position="12"/>
        <end position="30"/>
    </location>
</feature>
<feature type="transmembrane region" description="Helical" evidence="9">
    <location>
        <begin position="471"/>
        <end position="493"/>
    </location>
</feature>
<keyword evidence="4" id="KW-1003">Cell membrane</keyword>
<feature type="transmembrane region" description="Helical" evidence="9">
    <location>
        <begin position="404"/>
        <end position="430"/>
    </location>
</feature>
<comment type="subcellular location">
    <subcellularLocation>
        <location evidence="1">Cell membrane</location>
        <topology evidence="1">Multi-pass membrane protein</topology>
    </subcellularLocation>
</comment>
<reference evidence="11" key="1">
    <citation type="journal article" date="2019" name="Int. J. Syst. Evol. Microbiol.">
        <title>The Global Catalogue of Microorganisms (GCM) 10K type strain sequencing project: providing services to taxonomists for standard genome sequencing and annotation.</title>
        <authorList>
            <consortium name="The Broad Institute Genomics Platform"/>
            <consortium name="The Broad Institute Genome Sequencing Center for Infectious Disease"/>
            <person name="Wu L."/>
            <person name="Ma J."/>
        </authorList>
    </citation>
    <scope>NUCLEOTIDE SEQUENCE [LARGE SCALE GENOMIC DNA]</scope>
    <source>
        <strain evidence="11">JCM 15478</strain>
    </source>
</reference>
<feature type="region of interest" description="Disordered" evidence="8">
    <location>
        <begin position="510"/>
        <end position="533"/>
    </location>
</feature>
<evidence type="ECO:0000256" key="2">
    <source>
        <dbReference type="ARBA" id="ARBA00005658"/>
    </source>
</evidence>
<feature type="transmembrane region" description="Helical" evidence="9">
    <location>
        <begin position="88"/>
        <end position="109"/>
    </location>
</feature>
<protein>
    <submittedName>
        <fullName evidence="10">Choline BCCT transporter BetT</fullName>
    </submittedName>
</protein>
<name>A0ABP5I824_9ACTN</name>
<keyword evidence="3" id="KW-0813">Transport</keyword>
<evidence type="ECO:0000256" key="6">
    <source>
        <dbReference type="ARBA" id="ARBA00022989"/>
    </source>
</evidence>
<accession>A0ABP5I824</accession>
<feature type="transmembrane region" description="Helical" evidence="9">
    <location>
        <begin position="442"/>
        <end position="465"/>
    </location>
</feature>
<dbReference type="PANTHER" id="PTHR30047">
    <property type="entry name" value="HIGH-AFFINITY CHOLINE TRANSPORT PROTEIN-RELATED"/>
    <property type="match status" value="1"/>
</dbReference>
<evidence type="ECO:0000313" key="10">
    <source>
        <dbReference type="EMBL" id="GAA2093855.1"/>
    </source>
</evidence>
<sequence length="533" mass="57441">MRFRPKTNPVVFTASTVLILVFLIAGVAATDALHGFFDAAQDGIAATLDWYYLLVVGGFLVFVVWLGASRFGRIRLGPPVSRPDYRYLTWFAMLFTAGMGIGLLFWSVAEPLSHLSDPPMAEPGGAAARREAMRFTFFHWGLHAWAIYIVVGLSLGYFAYRHGLPLLIRSALYPLLGKRVHGRIGDAVDTFAVFGTMFGVATSLGFGVLQINAGMASLDLLRQSTTVQLVLIVVITIAATFSVLSGLDKGILRLSLVNVCVGVALMAFVLFTGSTTDVLASFVQQVGDYAQTLPGTTLWADADARTGWQAQWTIFYWGWWISWAPFVGMFIARISRGRTIREFVFGVLLVPSALTFLWLAVYGNSAFALDAETDGALTATVADDPATALFGLLSELPLAQATTVFAILVVAVYFVTSSDSAAFVIDLLTSGGQEDTPKIQRVYWSFVEGAVAAVLLLAGSGGLLALQTASITTALPFSLVMLVMCYGLVRALYADDRGTPLDRITLAEPSHERVPACEDPSRSPLRDGVQGAP</sequence>
<evidence type="ECO:0000256" key="7">
    <source>
        <dbReference type="ARBA" id="ARBA00023136"/>
    </source>
</evidence>
<dbReference type="RefSeq" id="WP_344532765.1">
    <property type="nucleotide sequence ID" value="NZ_BAAAPE010000015.1"/>
</dbReference>
<evidence type="ECO:0000256" key="5">
    <source>
        <dbReference type="ARBA" id="ARBA00022692"/>
    </source>
</evidence>
<feature type="transmembrane region" description="Helical" evidence="9">
    <location>
        <begin position="137"/>
        <end position="160"/>
    </location>
</feature>
<evidence type="ECO:0000256" key="8">
    <source>
        <dbReference type="SAM" id="MobiDB-lite"/>
    </source>
</evidence>
<evidence type="ECO:0000313" key="11">
    <source>
        <dbReference type="Proteomes" id="UP001500016"/>
    </source>
</evidence>
<dbReference type="Proteomes" id="UP001500016">
    <property type="component" value="Unassembled WGS sequence"/>
</dbReference>
<dbReference type="PANTHER" id="PTHR30047:SF7">
    <property type="entry name" value="HIGH-AFFINITY CHOLINE TRANSPORT PROTEIN"/>
    <property type="match status" value="1"/>
</dbReference>
<feature type="transmembrane region" description="Helical" evidence="9">
    <location>
        <begin position="50"/>
        <end position="68"/>
    </location>
</feature>
<evidence type="ECO:0000256" key="1">
    <source>
        <dbReference type="ARBA" id="ARBA00004651"/>
    </source>
</evidence>
<dbReference type="InterPro" id="IPR000060">
    <property type="entry name" value="BCCT_transptr"/>
</dbReference>
<keyword evidence="5 9" id="KW-0812">Transmembrane</keyword>
<dbReference type="EMBL" id="BAAAPE010000015">
    <property type="protein sequence ID" value="GAA2093855.1"/>
    <property type="molecule type" value="Genomic_DNA"/>
</dbReference>
<feature type="transmembrane region" description="Helical" evidence="9">
    <location>
        <begin position="229"/>
        <end position="247"/>
    </location>
</feature>
<feature type="transmembrane region" description="Helical" evidence="9">
    <location>
        <begin position="314"/>
        <end position="331"/>
    </location>
</feature>